<sequence>MIVPDFCVTPVIDVLVTLNVVPAIVATRSALVFAVTAYGVIPPAIVEVFTVPAASVDANTIGDGLAFRGELPVSIVATELDSPPVDAVTKYATESTPCME</sequence>
<gene>
    <name evidence="1" type="ORF">F6V30_11280</name>
</gene>
<dbReference type="Proteomes" id="UP000798046">
    <property type="component" value="Unassembled WGS sequence"/>
</dbReference>
<protein>
    <submittedName>
        <fullName evidence="1">Uncharacterized protein</fullName>
    </submittedName>
</protein>
<dbReference type="EMBL" id="VZRA01000003">
    <property type="protein sequence ID" value="KAB0669389.1"/>
    <property type="molecule type" value="Genomic_DNA"/>
</dbReference>
<organism evidence="1 2">
    <name type="scientific">Oryzomonas sagensis</name>
    <dbReference type="NCBI Taxonomy" id="2603857"/>
    <lineage>
        <taxon>Bacteria</taxon>
        <taxon>Pseudomonadati</taxon>
        <taxon>Thermodesulfobacteriota</taxon>
        <taxon>Desulfuromonadia</taxon>
        <taxon>Geobacterales</taxon>
        <taxon>Geobacteraceae</taxon>
        <taxon>Oryzomonas</taxon>
    </lineage>
</organism>
<keyword evidence="2" id="KW-1185">Reference proteome</keyword>
<comment type="caution">
    <text evidence="1">The sequence shown here is derived from an EMBL/GenBank/DDBJ whole genome shotgun (WGS) entry which is preliminary data.</text>
</comment>
<proteinExistence type="predicted"/>
<dbReference type="RefSeq" id="WP_151157070.1">
    <property type="nucleotide sequence ID" value="NZ_VZRA01000003.1"/>
</dbReference>
<evidence type="ECO:0000313" key="2">
    <source>
        <dbReference type="Proteomes" id="UP000798046"/>
    </source>
</evidence>
<reference evidence="1 2" key="1">
    <citation type="journal article" date="2020" name="Microorganisms">
        <title>Description of Three Novel Members in the Family Geobacteraceae, Oryzomonas japonicum gen. nov., sp. nov., Oryzomonas sagensis sp. nov., and Oryzomonas ruber sp. nov.</title>
        <authorList>
            <person name="Xu Z."/>
            <person name="Masuda Y."/>
            <person name="Hayakawa C."/>
            <person name="Ushijima N."/>
            <person name="Kawano K."/>
            <person name="Shiratori Y."/>
            <person name="Senoo K."/>
            <person name="Itoh H."/>
        </authorList>
    </citation>
    <scope>NUCLEOTIDE SEQUENCE [LARGE SCALE GENOMIC DNA]</scope>
    <source>
        <strain evidence="1 2">Red100</strain>
    </source>
</reference>
<evidence type="ECO:0000313" key="1">
    <source>
        <dbReference type="EMBL" id="KAB0669389.1"/>
    </source>
</evidence>
<name>A0ABQ6TLR1_9BACT</name>
<accession>A0ABQ6TLR1</accession>